<dbReference type="GO" id="GO:0003755">
    <property type="term" value="F:peptidyl-prolyl cis-trans isomerase activity"/>
    <property type="evidence" value="ECO:0007669"/>
    <property type="project" value="UniProtKB-UniRule"/>
</dbReference>
<dbReference type="RefSeq" id="WP_091343063.1">
    <property type="nucleotide sequence ID" value="NZ_FNRM01000005.1"/>
</dbReference>
<protein>
    <recommendedName>
        <fullName evidence="3">Peptidyl-prolyl cis-trans isomerase</fullName>
        <shortName evidence="3">PPIase</shortName>
        <ecNumber evidence="3">5.2.1.8</ecNumber>
    </recommendedName>
</protein>
<dbReference type="Proteomes" id="UP000198773">
    <property type="component" value="Unassembled WGS sequence"/>
</dbReference>
<dbReference type="PANTHER" id="PTHR43246">
    <property type="entry name" value="PEPTIDYL-PROLYL CIS-TRANS ISOMERASE CYP38, CHLOROPLASTIC"/>
    <property type="match status" value="1"/>
</dbReference>
<dbReference type="PROSITE" id="PS50072">
    <property type="entry name" value="CSA_PPIASE_2"/>
    <property type="match status" value="1"/>
</dbReference>
<dbReference type="SUPFAM" id="SSF50891">
    <property type="entry name" value="Cyclophilin-like"/>
    <property type="match status" value="1"/>
</dbReference>
<dbReference type="Gene3D" id="2.40.100.10">
    <property type="entry name" value="Cyclophilin-like"/>
    <property type="match status" value="1"/>
</dbReference>
<keyword evidence="1 3" id="KW-0697">Rotamase</keyword>
<dbReference type="EMBL" id="FNRM01000005">
    <property type="protein sequence ID" value="SEA71766.1"/>
    <property type="molecule type" value="Genomic_DNA"/>
</dbReference>
<comment type="similarity">
    <text evidence="3">Belongs to the cyclophilin-type PPIase family.</text>
</comment>
<keyword evidence="3" id="KW-0732">Signal</keyword>
<feature type="signal peptide" evidence="3">
    <location>
        <begin position="1"/>
        <end position="21"/>
    </location>
</feature>
<proteinExistence type="inferred from homology"/>
<accession>A0A1H4DGX8</accession>
<comment type="catalytic activity">
    <reaction evidence="3">
        <text>[protein]-peptidylproline (omega=180) = [protein]-peptidylproline (omega=0)</text>
        <dbReference type="Rhea" id="RHEA:16237"/>
        <dbReference type="Rhea" id="RHEA-COMP:10747"/>
        <dbReference type="Rhea" id="RHEA-COMP:10748"/>
        <dbReference type="ChEBI" id="CHEBI:83833"/>
        <dbReference type="ChEBI" id="CHEBI:83834"/>
        <dbReference type="EC" id="5.2.1.8"/>
    </reaction>
</comment>
<evidence type="ECO:0000313" key="5">
    <source>
        <dbReference type="EMBL" id="SEA71766.1"/>
    </source>
</evidence>
<evidence type="ECO:0000259" key="4">
    <source>
        <dbReference type="PROSITE" id="PS50072"/>
    </source>
</evidence>
<organism evidence="5 6">
    <name type="scientific">Alkalimonas amylolytica</name>
    <dbReference type="NCBI Taxonomy" id="152573"/>
    <lineage>
        <taxon>Bacteria</taxon>
        <taxon>Pseudomonadati</taxon>
        <taxon>Pseudomonadota</taxon>
        <taxon>Gammaproteobacteria</taxon>
        <taxon>Alkalimonas</taxon>
    </lineage>
</organism>
<gene>
    <name evidence="5" type="ORF">SAMN04488051_105239</name>
</gene>
<dbReference type="OrthoDB" id="9807797at2"/>
<evidence type="ECO:0000256" key="1">
    <source>
        <dbReference type="ARBA" id="ARBA00023110"/>
    </source>
</evidence>
<comment type="function">
    <text evidence="3">PPIases accelerate the folding of proteins. It catalyzes the cis-trans isomerization of proline imidic peptide bonds in oligopeptides.</text>
</comment>
<dbReference type="PRINTS" id="PR00153">
    <property type="entry name" value="CSAPPISMRASE"/>
</dbReference>
<dbReference type="AlphaFoldDB" id="A0A1H4DGX8"/>
<feature type="domain" description="PPIase cyclophilin-type" evidence="4">
    <location>
        <begin position="28"/>
        <end position="187"/>
    </location>
</feature>
<name>A0A1H4DGX8_ALKAM</name>
<dbReference type="Pfam" id="PF00160">
    <property type="entry name" value="Pro_isomerase"/>
    <property type="match status" value="1"/>
</dbReference>
<dbReference type="InterPro" id="IPR029000">
    <property type="entry name" value="Cyclophilin-like_dom_sf"/>
</dbReference>
<evidence type="ECO:0000313" key="6">
    <source>
        <dbReference type="Proteomes" id="UP000198773"/>
    </source>
</evidence>
<reference evidence="5 6" key="1">
    <citation type="submission" date="2016-10" db="EMBL/GenBank/DDBJ databases">
        <authorList>
            <person name="de Groot N.N."/>
        </authorList>
    </citation>
    <scope>NUCLEOTIDE SEQUENCE [LARGE SCALE GENOMIC DNA]</scope>
    <source>
        <strain evidence="5 6">CGMCC 1.3430</strain>
    </source>
</reference>
<dbReference type="InterPro" id="IPR002130">
    <property type="entry name" value="Cyclophilin-type_PPIase_dom"/>
</dbReference>
<sequence>MKLVQALLLASSLVFTWSVQATIVEFRTSLGNFEVNLFDEITPKTVANFLQYVEEESYHNSVIHRLVPDFVVQGGGFAYSGELPLNAIPARAAVQNEPKLSNRKGTIAMAKLENRPNSATNQWFFNLNDNHAGQPQLDTQNGGFTVFGQISEQGMEILAAIAALPRFNLGAANSIPLRNYTNADAAAGKTVTAENLVLIESVVIVDARSNTAAGLNPVANTLIEQQPPQDNNSDNGGSLAWLVVGLAGILLVRRRRKRLV</sequence>
<dbReference type="InterPro" id="IPR044665">
    <property type="entry name" value="E_coli_cyclophilin_A-like"/>
</dbReference>
<evidence type="ECO:0000256" key="2">
    <source>
        <dbReference type="ARBA" id="ARBA00023235"/>
    </source>
</evidence>
<keyword evidence="6" id="KW-1185">Reference proteome</keyword>
<keyword evidence="2 3" id="KW-0413">Isomerase</keyword>
<dbReference type="STRING" id="152573.SAMN04488051_105239"/>
<feature type="chain" id="PRO_5011329513" description="Peptidyl-prolyl cis-trans isomerase" evidence="3">
    <location>
        <begin position="22"/>
        <end position="260"/>
    </location>
</feature>
<evidence type="ECO:0000256" key="3">
    <source>
        <dbReference type="RuleBase" id="RU363019"/>
    </source>
</evidence>
<dbReference type="EC" id="5.2.1.8" evidence="3"/>